<name>A0A4R5KWS3_9BACL</name>
<dbReference type="FunFam" id="3.40.50.1970:FF:000003">
    <property type="entry name" value="Alcohol dehydrogenase, iron-containing"/>
    <property type="match status" value="1"/>
</dbReference>
<evidence type="ECO:0000256" key="2">
    <source>
        <dbReference type="ARBA" id="ARBA00010005"/>
    </source>
</evidence>
<evidence type="ECO:0000256" key="7">
    <source>
        <dbReference type="ARBA" id="ARBA00049496"/>
    </source>
</evidence>
<keyword evidence="11" id="KW-1185">Reference proteome</keyword>
<dbReference type="PANTHER" id="PTHR11496">
    <property type="entry name" value="ALCOHOL DEHYDROGENASE"/>
    <property type="match status" value="1"/>
</dbReference>
<feature type="domain" description="Alcohol dehydrogenase iron-type/glycerol dehydrogenase GldA" evidence="8">
    <location>
        <begin position="12"/>
        <end position="179"/>
    </location>
</feature>
<dbReference type="PROSITE" id="PS00913">
    <property type="entry name" value="ADH_IRON_1"/>
    <property type="match status" value="1"/>
</dbReference>
<dbReference type="EMBL" id="SMRT01000002">
    <property type="protein sequence ID" value="TDF99487.1"/>
    <property type="molecule type" value="Genomic_DNA"/>
</dbReference>
<dbReference type="PANTHER" id="PTHR11496:SF102">
    <property type="entry name" value="ALCOHOL DEHYDROGENASE 4"/>
    <property type="match status" value="1"/>
</dbReference>
<evidence type="ECO:0000259" key="8">
    <source>
        <dbReference type="Pfam" id="PF00465"/>
    </source>
</evidence>
<comment type="similarity">
    <text evidence="2">Belongs to the iron-containing alcohol dehydrogenase family. Hydroxyacid-oxoacid transhydrogenase subfamily.</text>
</comment>
<dbReference type="CDD" id="cd08190">
    <property type="entry name" value="HOT"/>
    <property type="match status" value="1"/>
</dbReference>
<dbReference type="Gene3D" id="3.40.50.1970">
    <property type="match status" value="1"/>
</dbReference>
<dbReference type="InterPro" id="IPR039697">
    <property type="entry name" value="Alcohol_dehydrogenase_Fe"/>
</dbReference>
<reference evidence="10 11" key="1">
    <citation type="submission" date="2019-03" db="EMBL/GenBank/DDBJ databases">
        <title>This is whole genome sequence of Paenibacillus sp MS74 strain.</title>
        <authorList>
            <person name="Trinh H.N."/>
        </authorList>
    </citation>
    <scope>NUCLEOTIDE SEQUENCE [LARGE SCALE GENOMIC DNA]</scope>
    <source>
        <strain evidence="10 11">MS74</strain>
    </source>
</reference>
<evidence type="ECO:0000256" key="3">
    <source>
        <dbReference type="ARBA" id="ARBA00013182"/>
    </source>
</evidence>
<evidence type="ECO:0000313" key="10">
    <source>
        <dbReference type="EMBL" id="TDF99487.1"/>
    </source>
</evidence>
<keyword evidence="5" id="KW-0560">Oxidoreductase</keyword>
<dbReference type="Pfam" id="PF00465">
    <property type="entry name" value="Fe-ADH"/>
    <property type="match status" value="1"/>
</dbReference>
<evidence type="ECO:0000256" key="4">
    <source>
        <dbReference type="ARBA" id="ARBA00022946"/>
    </source>
</evidence>
<dbReference type="Proteomes" id="UP000295636">
    <property type="component" value="Unassembled WGS sequence"/>
</dbReference>
<dbReference type="RefSeq" id="WP_133226024.1">
    <property type="nucleotide sequence ID" value="NZ_SMRT01000002.1"/>
</dbReference>
<dbReference type="GO" id="GO:0047988">
    <property type="term" value="F:hydroxyacid-oxoacid transhydrogenase activity"/>
    <property type="evidence" value="ECO:0007669"/>
    <property type="project" value="UniProtKB-EC"/>
</dbReference>
<dbReference type="EC" id="1.1.99.24" evidence="3"/>
<dbReference type="InterPro" id="IPR001670">
    <property type="entry name" value="ADH_Fe/GldA"/>
</dbReference>
<keyword evidence="4" id="KW-0809">Transit peptide</keyword>
<evidence type="ECO:0000256" key="6">
    <source>
        <dbReference type="ARBA" id="ARBA00023027"/>
    </source>
</evidence>
<dbReference type="Pfam" id="PF25137">
    <property type="entry name" value="ADH_Fe_C"/>
    <property type="match status" value="1"/>
</dbReference>
<organism evidence="10 11">
    <name type="scientific">Paenibacillus piri</name>
    <dbReference type="NCBI Taxonomy" id="2547395"/>
    <lineage>
        <taxon>Bacteria</taxon>
        <taxon>Bacillati</taxon>
        <taxon>Bacillota</taxon>
        <taxon>Bacilli</taxon>
        <taxon>Bacillales</taxon>
        <taxon>Paenibacillaceae</taxon>
        <taxon>Paenibacillus</taxon>
    </lineage>
</organism>
<evidence type="ECO:0000313" key="11">
    <source>
        <dbReference type="Proteomes" id="UP000295636"/>
    </source>
</evidence>
<dbReference type="OrthoDB" id="9815791at2"/>
<accession>A0A4R5KWS3</accession>
<protein>
    <recommendedName>
        <fullName evidence="3">hydroxyacid-oxoacid transhydrogenase</fullName>
        <ecNumber evidence="3">1.1.99.24</ecNumber>
    </recommendedName>
</protein>
<dbReference type="InterPro" id="IPR042157">
    <property type="entry name" value="HOT"/>
</dbReference>
<sequence length="409" mass="43637">MRNQWEFFPSGKIVFGHGAIYKLGSVLTKLNARNVFLITDKGIVQSGILRLVMNILEKDNFHVSVFDDTTPEPPISVALQCYEIAKSDTPADAIIGLGGGSSIDLAKIVALLMAHGGRPQDYFGENAIPSPIAPLIAIPTTAGTGSEVTSVAVVTDTDNNMKVGISNNYLRPAVALLDPELTLQLPPYVTACSGIDALSHAIEAYLAKDYKYIQAEGDILFQGSAPISDTLALRAIELISGNLITAVQQGSNVEARSNMLLGSLLAGLAFSNAGTAAAHALAYPVGGLTKSPHGEVTGLLLPYVVEFNARTTGDKMDRLAQALHIRPLGAHLSSTETIQAVVSRLIELLRQTGLPTHLSSIGISREQLPEIAAKAIQIERLIRNNPRTPTVEGFLQLLEHAYSFEETIS</sequence>
<dbReference type="InterPro" id="IPR056798">
    <property type="entry name" value="ADH_Fe_C"/>
</dbReference>
<gene>
    <name evidence="10" type="ORF">E1757_06455</name>
</gene>
<evidence type="ECO:0000256" key="5">
    <source>
        <dbReference type="ARBA" id="ARBA00023002"/>
    </source>
</evidence>
<comment type="catalytic activity">
    <reaction evidence="7">
        <text>4-hydroxybutanoate + 2-oxoglutarate = (R)-2-hydroxyglutarate + succinate semialdehyde</text>
        <dbReference type="Rhea" id="RHEA:24734"/>
        <dbReference type="ChEBI" id="CHEBI:15801"/>
        <dbReference type="ChEBI" id="CHEBI:16724"/>
        <dbReference type="ChEBI" id="CHEBI:16810"/>
        <dbReference type="ChEBI" id="CHEBI:57706"/>
        <dbReference type="EC" id="1.1.99.24"/>
    </reaction>
</comment>
<dbReference type="GO" id="GO:0046872">
    <property type="term" value="F:metal ion binding"/>
    <property type="evidence" value="ECO:0007669"/>
    <property type="project" value="InterPro"/>
</dbReference>
<feature type="domain" description="Fe-containing alcohol dehydrogenase-like C-terminal" evidence="9">
    <location>
        <begin position="190"/>
        <end position="402"/>
    </location>
</feature>
<comment type="caution">
    <text evidence="10">The sequence shown here is derived from an EMBL/GenBank/DDBJ whole genome shotgun (WGS) entry which is preliminary data.</text>
</comment>
<dbReference type="SUPFAM" id="SSF56796">
    <property type="entry name" value="Dehydroquinate synthase-like"/>
    <property type="match status" value="1"/>
</dbReference>
<evidence type="ECO:0000256" key="1">
    <source>
        <dbReference type="ARBA" id="ARBA00000813"/>
    </source>
</evidence>
<dbReference type="AlphaFoldDB" id="A0A4R5KWS3"/>
<keyword evidence="6" id="KW-0520">NAD</keyword>
<proteinExistence type="inferred from homology"/>
<dbReference type="InterPro" id="IPR018211">
    <property type="entry name" value="ADH_Fe_CS"/>
</dbReference>
<comment type="catalytic activity">
    <reaction evidence="1">
        <text>(S)-3-hydroxybutanoate + 2-oxoglutarate = (R)-2-hydroxyglutarate + acetoacetate</text>
        <dbReference type="Rhea" id="RHEA:23048"/>
        <dbReference type="ChEBI" id="CHEBI:11047"/>
        <dbReference type="ChEBI" id="CHEBI:13705"/>
        <dbReference type="ChEBI" id="CHEBI:15801"/>
        <dbReference type="ChEBI" id="CHEBI:16810"/>
        <dbReference type="EC" id="1.1.99.24"/>
    </reaction>
</comment>
<dbReference type="GO" id="GO:0004022">
    <property type="term" value="F:alcohol dehydrogenase (NAD+) activity"/>
    <property type="evidence" value="ECO:0007669"/>
    <property type="project" value="InterPro"/>
</dbReference>
<dbReference type="Gene3D" id="1.20.1090.10">
    <property type="entry name" value="Dehydroquinate synthase-like - alpha domain"/>
    <property type="match status" value="1"/>
</dbReference>
<evidence type="ECO:0000259" key="9">
    <source>
        <dbReference type="Pfam" id="PF25137"/>
    </source>
</evidence>